<reference evidence="1 2" key="1">
    <citation type="journal article" date="2018" name="Mol. Plant">
        <title>The genome of Artemisia annua provides insight into the evolution of Asteraceae family and artemisinin biosynthesis.</title>
        <authorList>
            <person name="Shen Q."/>
            <person name="Zhang L."/>
            <person name="Liao Z."/>
            <person name="Wang S."/>
            <person name="Yan T."/>
            <person name="Shi P."/>
            <person name="Liu M."/>
            <person name="Fu X."/>
            <person name="Pan Q."/>
            <person name="Wang Y."/>
            <person name="Lv Z."/>
            <person name="Lu X."/>
            <person name="Zhang F."/>
            <person name="Jiang W."/>
            <person name="Ma Y."/>
            <person name="Chen M."/>
            <person name="Hao X."/>
            <person name="Li L."/>
            <person name="Tang Y."/>
            <person name="Lv G."/>
            <person name="Zhou Y."/>
            <person name="Sun X."/>
            <person name="Brodelius P.E."/>
            <person name="Rose J.K.C."/>
            <person name="Tang K."/>
        </authorList>
    </citation>
    <scope>NUCLEOTIDE SEQUENCE [LARGE SCALE GENOMIC DNA]</scope>
    <source>
        <strain evidence="2">cv. Huhao1</strain>
        <tissue evidence="1">Leaf</tissue>
    </source>
</reference>
<name>A0A2U1Q1V2_ARTAN</name>
<keyword evidence="2" id="KW-1185">Reference proteome</keyword>
<sequence>MLCYYYHGNHKPHFYFNTGKGASSFHVDDSEVTLNVCLGKQFTGGDLFFRAYQITWSSRVNSLGLEMDVVKQPYLGSGSKAIAVKKGIRFEDFGGFIVE</sequence>
<protein>
    <submittedName>
        <fullName evidence="1">Putative PKHD-type hydroxylase</fullName>
    </submittedName>
</protein>
<proteinExistence type="predicted"/>
<dbReference type="AlphaFoldDB" id="A0A2U1Q1V2"/>
<evidence type="ECO:0000313" key="1">
    <source>
        <dbReference type="EMBL" id="PWA91986.1"/>
    </source>
</evidence>
<comment type="caution">
    <text evidence="1">The sequence shown here is derived from an EMBL/GenBank/DDBJ whole genome shotgun (WGS) entry which is preliminary data.</text>
</comment>
<dbReference type="Proteomes" id="UP000245207">
    <property type="component" value="Unassembled WGS sequence"/>
</dbReference>
<dbReference type="OrthoDB" id="1736837at2759"/>
<dbReference type="EMBL" id="PKPP01000501">
    <property type="protein sequence ID" value="PWA91986.1"/>
    <property type="molecule type" value="Genomic_DNA"/>
</dbReference>
<dbReference type="STRING" id="35608.A0A2U1Q1V2"/>
<evidence type="ECO:0000313" key="2">
    <source>
        <dbReference type="Proteomes" id="UP000245207"/>
    </source>
</evidence>
<organism evidence="1 2">
    <name type="scientific">Artemisia annua</name>
    <name type="common">Sweet wormwood</name>
    <dbReference type="NCBI Taxonomy" id="35608"/>
    <lineage>
        <taxon>Eukaryota</taxon>
        <taxon>Viridiplantae</taxon>
        <taxon>Streptophyta</taxon>
        <taxon>Embryophyta</taxon>
        <taxon>Tracheophyta</taxon>
        <taxon>Spermatophyta</taxon>
        <taxon>Magnoliopsida</taxon>
        <taxon>eudicotyledons</taxon>
        <taxon>Gunneridae</taxon>
        <taxon>Pentapetalae</taxon>
        <taxon>asterids</taxon>
        <taxon>campanulids</taxon>
        <taxon>Asterales</taxon>
        <taxon>Asteraceae</taxon>
        <taxon>Asteroideae</taxon>
        <taxon>Anthemideae</taxon>
        <taxon>Artemisiinae</taxon>
        <taxon>Artemisia</taxon>
    </lineage>
</organism>
<gene>
    <name evidence="1" type="ORF">CTI12_AA085060</name>
</gene>
<accession>A0A2U1Q1V2</accession>